<evidence type="ECO:0000259" key="1">
    <source>
        <dbReference type="Pfam" id="PF19838"/>
    </source>
</evidence>
<protein>
    <recommendedName>
        <fullName evidence="1">LPS-assembly protein LptD central domain-containing protein</fullName>
    </recommendedName>
</protein>
<feature type="non-terminal residue" evidence="2">
    <location>
        <position position="1"/>
    </location>
</feature>
<evidence type="ECO:0000313" key="2">
    <source>
        <dbReference type="EMBL" id="SVB17046.1"/>
    </source>
</evidence>
<dbReference type="Pfam" id="PF19838">
    <property type="entry name" value="LptD_2"/>
    <property type="match status" value="1"/>
</dbReference>
<organism evidence="2">
    <name type="scientific">marine metagenome</name>
    <dbReference type="NCBI Taxonomy" id="408172"/>
    <lineage>
        <taxon>unclassified sequences</taxon>
        <taxon>metagenomes</taxon>
        <taxon>ecological metagenomes</taxon>
    </lineage>
</organism>
<gene>
    <name evidence="2" type="ORF">METZ01_LOCUS169900</name>
</gene>
<name>A0A382BT98_9ZZZZ</name>
<reference evidence="2" key="1">
    <citation type="submission" date="2018-05" db="EMBL/GenBank/DDBJ databases">
        <authorList>
            <person name="Lanie J.A."/>
            <person name="Ng W.-L."/>
            <person name="Kazmierczak K.M."/>
            <person name="Andrzejewski T.M."/>
            <person name="Davidsen T.M."/>
            <person name="Wayne K.J."/>
            <person name="Tettelin H."/>
            <person name="Glass J.I."/>
            <person name="Rusch D."/>
            <person name="Podicherti R."/>
            <person name="Tsui H.-C.T."/>
            <person name="Winkler M.E."/>
        </authorList>
    </citation>
    <scope>NUCLEOTIDE SEQUENCE</scope>
</reference>
<accession>A0A382BT98</accession>
<dbReference type="EMBL" id="UINC01031268">
    <property type="protein sequence ID" value="SVB17046.1"/>
    <property type="molecule type" value="Genomic_DNA"/>
</dbReference>
<sequence>KNLGYIITETDSEGEEYPHDRFGGTMAGNTPRAERKSMNFGLNNVFQAKVKNGDEEKKIDLLSWRMSSSYNFAADSMNLANLRSTVRSKISGKLNLNLNMTHDFYKYDTDRNKRIAEYNKNENGFFDPRLTSARLSTGFRFSGKRWTERTDTEIVEDTTDIEEDLAGPGLINPLKNMKNTLDNSNLWSTNVSLSYSYTATNPEDPRKTFWVNTNSSINVTEKWRVSYRARFDMIIQDLVSHSFSIHRDLHCWELSLNWTPSGMGQGINFKLNVKSPTLKDIKIEKKSGVFSGPRF</sequence>
<feature type="domain" description="LPS-assembly protein LptD central" evidence="1">
    <location>
        <begin position="4"/>
        <end position="105"/>
    </location>
</feature>
<dbReference type="AlphaFoldDB" id="A0A382BT98"/>
<proteinExistence type="predicted"/>
<dbReference type="InterPro" id="IPR045659">
    <property type="entry name" value="LptD_2"/>
</dbReference>